<gene>
    <name evidence="3" type="ORF">AMR76_12300</name>
</gene>
<organism evidence="3 4">
    <name type="scientific">Vibrio furnissii</name>
    <dbReference type="NCBI Taxonomy" id="29494"/>
    <lineage>
        <taxon>Bacteria</taxon>
        <taxon>Pseudomonadati</taxon>
        <taxon>Pseudomonadota</taxon>
        <taxon>Gammaproteobacteria</taxon>
        <taxon>Vibrionales</taxon>
        <taxon>Vibrionaceae</taxon>
        <taxon>Vibrio</taxon>
    </lineage>
</organism>
<accession>A0A0Q2UZZ0</accession>
<dbReference type="Proteomes" id="UP000051221">
    <property type="component" value="Unassembled WGS sequence"/>
</dbReference>
<dbReference type="RefSeq" id="WP_004725598.1">
    <property type="nucleotide sequence ID" value="NZ_CABLCD010000013.1"/>
</dbReference>
<feature type="domain" description="PepSY" evidence="2">
    <location>
        <begin position="66"/>
        <end position="116"/>
    </location>
</feature>
<dbReference type="InParanoid" id="A0A0Q2UZZ0"/>
<protein>
    <recommendedName>
        <fullName evidence="2">PepSY domain-containing protein</fullName>
    </recommendedName>
</protein>
<evidence type="ECO:0000256" key="1">
    <source>
        <dbReference type="SAM" id="SignalP"/>
    </source>
</evidence>
<sequence length="129" mass="14812">MLNRHMKAFACLALCSSLSLPAFAGDDVSHEFIQDAYKEGARVKIDEDQDEVFEAVRQGKIRPFSELYAAIDQQLNGRVIKVELDEDDDEWVYELKLVYDNKVIRVEYNAATLELMSIRGRNVLDVIKK</sequence>
<dbReference type="EMBL" id="LKHS01000009">
    <property type="protein sequence ID" value="KQH86048.1"/>
    <property type="molecule type" value="Genomic_DNA"/>
</dbReference>
<keyword evidence="4" id="KW-1185">Reference proteome</keyword>
<dbReference type="OMA" id="IRPFSEM"/>
<dbReference type="Gene3D" id="3.10.450.40">
    <property type="match status" value="1"/>
</dbReference>
<dbReference type="AlphaFoldDB" id="A0A0Q2UZZ0"/>
<evidence type="ECO:0000259" key="2">
    <source>
        <dbReference type="Pfam" id="PF03413"/>
    </source>
</evidence>
<dbReference type="GeneID" id="50535752"/>
<evidence type="ECO:0000313" key="4">
    <source>
        <dbReference type="Proteomes" id="UP000051221"/>
    </source>
</evidence>
<feature type="chain" id="PRO_5006198419" description="PepSY domain-containing protein" evidence="1">
    <location>
        <begin position="25"/>
        <end position="129"/>
    </location>
</feature>
<dbReference type="OrthoDB" id="6399977at2"/>
<dbReference type="InterPro" id="IPR025711">
    <property type="entry name" value="PepSY"/>
</dbReference>
<evidence type="ECO:0000313" key="3">
    <source>
        <dbReference type="EMBL" id="KQH86048.1"/>
    </source>
</evidence>
<proteinExistence type="predicted"/>
<keyword evidence="1" id="KW-0732">Signal</keyword>
<comment type="caution">
    <text evidence="3">The sequence shown here is derived from an EMBL/GenBank/DDBJ whole genome shotgun (WGS) entry which is preliminary data.</text>
</comment>
<feature type="signal peptide" evidence="1">
    <location>
        <begin position="1"/>
        <end position="24"/>
    </location>
</feature>
<reference evidence="3 4" key="1">
    <citation type="submission" date="2015-08" db="EMBL/GenBank/DDBJ databases">
        <title>Antibacterial properties of a collection of Vibrionaceae strains.</title>
        <authorList>
            <person name="Giubergia S."/>
        </authorList>
    </citation>
    <scope>NUCLEOTIDE SEQUENCE [LARGE SCALE GENOMIC DNA]</scope>
    <source>
        <strain evidence="3 4">S0821</strain>
    </source>
</reference>
<dbReference type="Pfam" id="PF03413">
    <property type="entry name" value="PepSY"/>
    <property type="match status" value="1"/>
</dbReference>
<name>A0A0Q2UZZ0_VIBFU</name>